<accession>A0AAV5CE91</accession>
<feature type="region of interest" description="Disordered" evidence="1">
    <location>
        <begin position="53"/>
        <end position="141"/>
    </location>
</feature>
<sequence length="417" mass="48989">MEKRDADKATAAKDVDRVLEHPRLRFFITRRLLRVRAVRRVHVHVRARLALGQHRSRQWRRGRRKLHRSRQRRRGRHELHRSRRWRTAHRALHRSRALRGHRRRRTATRQRRAEDDGARRWRREPEEDKEAVRRPEEEEAPVWRPDEDEEVVRRLERRTRSAELGLKDSGVTSSHRWSRIWHCLSPTTCSPTCSAASRRAILPCPAASARRGARSLHGLLRADLLPLSLAGLFLCFTFVEDHEVEYAEPEFFARPAMDIAYSMPSDVYDHCNGLILEYEEYDSVFNPATGGRAPLPDPPDSSRLDEERYFWDHNHLVFDPTVSPHYEVFMIPHARYSFRLKVLPKDNVLLLQSEWPPSLWVVRVLSSKTGRWEERSFVREGEAAGTVAGLRSSSASERAVYCRDALYIQCQKDFVVR</sequence>
<dbReference type="Proteomes" id="UP001054889">
    <property type="component" value="Unassembled WGS sequence"/>
</dbReference>
<keyword evidence="3" id="KW-1185">Reference proteome</keyword>
<feature type="compositionally biased region" description="Basic residues" evidence="1">
    <location>
        <begin position="54"/>
        <end position="110"/>
    </location>
</feature>
<feature type="compositionally biased region" description="Basic and acidic residues" evidence="1">
    <location>
        <begin position="111"/>
        <end position="136"/>
    </location>
</feature>
<reference evidence="2" key="2">
    <citation type="submission" date="2021-12" db="EMBL/GenBank/DDBJ databases">
        <title>Resequencing data analysis of finger millet.</title>
        <authorList>
            <person name="Hatakeyama M."/>
            <person name="Aluri S."/>
            <person name="Balachadran M.T."/>
            <person name="Sivarajan S.R."/>
            <person name="Poveda L."/>
            <person name="Shimizu-Inatsugi R."/>
            <person name="Schlapbach R."/>
            <person name="Sreeman S.M."/>
            <person name="Shimizu K.K."/>
        </authorList>
    </citation>
    <scope>NUCLEOTIDE SEQUENCE</scope>
</reference>
<name>A0AAV5CE91_ELECO</name>
<proteinExistence type="predicted"/>
<evidence type="ECO:0000313" key="3">
    <source>
        <dbReference type="Proteomes" id="UP001054889"/>
    </source>
</evidence>
<organism evidence="2 3">
    <name type="scientific">Eleusine coracana subsp. coracana</name>
    <dbReference type="NCBI Taxonomy" id="191504"/>
    <lineage>
        <taxon>Eukaryota</taxon>
        <taxon>Viridiplantae</taxon>
        <taxon>Streptophyta</taxon>
        <taxon>Embryophyta</taxon>
        <taxon>Tracheophyta</taxon>
        <taxon>Spermatophyta</taxon>
        <taxon>Magnoliopsida</taxon>
        <taxon>Liliopsida</taxon>
        <taxon>Poales</taxon>
        <taxon>Poaceae</taxon>
        <taxon>PACMAD clade</taxon>
        <taxon>Chloridoideae</taxon>
        <taxon>Cynodonteae</taxon>
        <taxon>Eleusininae</taxon>
        <taxon>Eleusine</taxon>
    </lineage>
</organism>
<comment type="caution">
    <text evidence="2">The sequence shown here is derived from an EMBL/GenBank/DDBJ whole genome shotgun (WGS) entry which is preliminary data.</text>
</comment>
<protein>
    <submittedName>
        <fullName evidence="2">Uncharacterized protein</fullName>
    </submittedName>
</protein>
<reference evidence="2" key="1">
    <citation type="journal article" date="2018" name="DNA Res.">
        <title>Multiple hybrid de novo genome assembly of finger millet, an orphan allotetraploid crop.</title>
        <authorList>
            <person name="Hatakeyama M."/>
            <person name="Aluri S."/>
            <person name="Balachadran M.T."/>
            <person name="Sivarajan S.R."/>
            <person name="Patrignani A."/>
            <person name="Gruter S."/>
            <person name="Poveda L."/>
            <person name="Shimizu-Inatsugi R."/>
            <person name="Baeten J."/>
            <person name="Francoijs K.J."/>
            <person name="Nataraja K.N."/>
            <person name="Reddy Y.A.N."/>
            <person name="Phadnis S."/>
            <person name="Ravikumar R.L."/>
            <person name="Schlapbach R."/>
            <person name="Sreeman S.M."/>
            <person name="Shimizu K.K."/>
        </authorList>
    </citation>
    <scope>NUCLEOTIDE SEQUENCE</scope>
</reference>
<evidence type="ECO:0000256" key="1">
    <source>
        <dbReference type="SAM" id="MobiDB-lite"/>
    </source>
</evidence>
<gene>
    <name evidence="2" type="primary">ga13482</name>
    <name evidence="2" type="ORF">PR202_ga13482</name>
</gene>
<dbReference type="EMBL" id="BQKI01000006">
    <property type="protein sequence ID" value="GJM96623.1"/>
    <property type="molecule type" value="Genomic_DNA"/>
</dbReference>
<dbReference type="PANTHER" id="PTHR34591">
    <property type="entry name" value="OS03G0653100 PROTEIN-RELATED"/>
    <property type="match status" value="1"/>
</dbReference>
<dbReference type="PANTHER" id="PTHR34591:SF29">
    <property type="entry name" value="F-BOX DOMAIN-CONTAINING PROTEIN"/>
    <property type="match status" value="1"/>
</dbReference>
<evidence type="ECO:0000313" key="2">
    <source>
        <dbReference type="EMBL" id="GJM96623.1"/>
    </source>
</evidence>
<dbReference type="AlphaFoldDB" id="A0AAV5CE91"/>